<evidence type="ECO:0000313" key="2">
    <source>
        <dbReference type="Proteomes" id="UP001194696"/>
    </source>
</evidence>
<organism evidence="1 2">
    <name type="scientific">Linnemannia gamsii</name>
    <dbReference type="NCBI Taxonomy" id="64522"/>
    <lineage>
        <taxon>Eukaryota</taxon>
        <taxon>Fungi</taxon>
        <taxon>Fungi incertae sedis</taxon>
        <taxon>Mucoromycota</taxon>
        <taxon>Mortierellomycotina</taxon>
        <taxon>Mortierellomycetes</taxon>
        <taxon>Mortierellales</taxon>
        <taxon>Mortierellaceae</taxon>
        <taxon>Linnemannia</taxon>
    </lineage>
</organism>
<accession>A0ABQ7JRY4</accession>
<protein>
    <submittedName>
        <fullName evidence="1">Uncharacterized protein</fullName>
    </submittedName>
</protein>
<proteinExistence type="predicted"/>
<keyword evidence="2" id="KW-1185">Reference proteome</keyword>
<reference evidence="1 2" key="1">
    <citation type="journal article" date="2020" name="Fungal Divers.">
        <title>Resolving the Mortierellaceae phylogeny through synthesis of multi-gene phylogenetics and phylogenomics.</title>
        <authorList>
            <person name="Vandepol N."/>
            <person name="Liber J."/>
            <person name="Desiro A."/>
            <person name="Na H."/>
            <person name="Kennedy M."/>
            <person name="Barry K."/>
            <person name="Grigoriev I.V."/>
            <person name="Miller A.N."/>
            <person name="O'Donnell K."/>
            <person name="Stajich J.E."/>
            <person name="Bonito G."/>
        </authorList>
    </citation>
    <scope>NUCLEOTIDE SEQUENCE [LARGE SCALE GENOMIC DNA]</scope>
    <source>
        <strain evidence="1 2">AD045</strain>
    </source>
</reference>
<sequence>MRISFSGPAKCSLIFESIKYCPCPTCDSWAALETQPFKDDPQRTYGIIELERYDQVISFEVCWDHEMLMNLIAYPDRQTARTLDQEMFVCGWKRNDRWTDNFVTENNLCVVTIEVLCVTATLAFAPLPSPPSIDTPPSSPYPMVTYRRRCPQLFTNHLHRDGDKNSSASTIKVELDDHHHRRQSETIKVEVDDFYQPRAMLSTMPMAMPIPKLVPVSEKQEIDCSQGQYTPPPAPAFPPWPLLSQGDSYCHQYTYTPPPPTVKKVEKEINWEQYSFPPPPPPCRPAHEEVTASTFSKTPKHGHAIWRRFNARIRSRS</sequence>
<gene>
    <name evidence="1" type="ORF">BGZ96_011625</name>
</gene>
<dbReference type="Proteomes" id="UP001194696">
    <property type="component" value="Unassembled WGS sequence"/>
</dbReference>
<evidence type="ECO:0000313" key="1">
    <source>
        <dbReference type="EMBL" id="KAG0284008.1"/>
    </source>
</evidence>
<dbReference type="EMBL" id="JAAAIM010000827">
    <property type="protein sequence ID" value="KAG0284008.1"/>
    <property type="molecule type" value="Genomic_DNA"/>
</dbReference>
<name>A0ABQ7JRY4_9FUNG</name>
<comment type="caution">
    <text evidence="1">The sequence shown here is derived from an EMBL/GenBank/DDBJ whole genome shotgun (WGS) entry which is preliminary data.</text>
</comment>